<dbReference type="Gene3D" id="3.90.79.10">
    <property type="entry name" value="Nucleoside Triphosphate Pyrophosphohydrolase"/>
    <property type="match status" value="1"/>
</dbReference>
<protein>
    <recommendedName>
        <fullName evidence="1">Nudix hydrolase domain-containing protein</fullName>
    </recommendedName>
</protein>
<dbReference type="InterPro" id="IPR015797">
    <property type="entry name" value="NUDIX_hydrolase-like_dom_sf"/>
</dbReference>
<dbReference type="InterPro" id="IPR000086">
    <property type="entry name" value="NUDIX_hydrolase_dom"/>
</dbReference>
<accession>A0A382DWL4</accession>
<evidence type="ECO:0000313" key="2">
    <source>
        <dbReference type="EMBL" id="SVB42788.1"/>
    </source>
</evidence>
<dbReference type="Pfam" id="PF00293">
    <property type="entry name" value="NUDIX"/>
    <property type="match status" value="1"/>
</dbReference>
<gene>
    <name evidence="2" type="ORF">METZ01_LOCUS195642</name>
</gene>
<reference evidence="2" key="1">
    <citation type="submission" date="2018-05" db="EMBL/GenBank/DDBJ databases">
        <authorList>
            <person name="Lanie J.A."/>
            <person name="Ng W.-L."/>
            <person name="Kazmierczak K.M."/>
            <person name="Andrzejewski T.M."/>
            <person name="Davidsen T.M."/>
            <person name="Wayne K.J."/>
            <person name="Tettelin H."/>
            <person name="Glass J.I."/>
            <person name="Rusch D."/>
            <person name="Podicherti R."/>
            <person name="Tsui H.-C.T."/>
            <person name="Winkler M.E."/>
        </authorList>
    </citation>
    <scope>NUCLEOTIDE SEQUENCE</scope>
</reference>
<dbReference type="AlphaFoldDB" id="A0A382DWL4"/>
<evidence type="ECO:0000259" key="1">
    <source>
        <dbReference type="Pfam" id="PF00293"/>
    </source>
</evidence>
<dbReference type="SUPFAM" id="SSF55811">
    <property type="entry name" value="Nudix"/>
    <property type="match status" value="1"/>
</dbReference>
<name>A0A382DWL4_9ZZZZ</name>
<dbReference type="EMBL" id="UINC01041471">
    <property type="protein sequence ID" value="SVB42788.1"/>
    <property type="molecule type" value="Genomic_DNA"/>
</dbReference>
<sequence>MRKNPKITNVHSVTRSHVFNVESMDVEFSNGETRVFERLKPGGNGAVLVVPMIDKDTVLMIYEFSAGTERYELGLTKGKIDKGETPIEAASRELKE</sequence>
<organism evidence="2">
    <name type="scientific">marine metagenome</name>
    <dbReference type="NCBI Taxonomy" id="408172"/>
    <lineage>
        <taxon>unclassified sequences</taxon>
        <taxon>metagenomes</taxon>
        <taxon>ecological metagenomes</taxon>
    </lineage>
</organism>
<feature type="non-terminal residue" evidence="2">
    <location>
        <position position="96"/>
    </location>
</feature>
<feature type="domain" description="Nudix hydrolase" evidence="1">
    <location>
        <begin position="46"/>
        <end position="96"/>
    </location>
</feature>
<proteinExistence type="predicted"/>